<dbReference type="SUPFAM" id="SSF56925">
    <property type="entry name" value="OMPA-like"/>
    <property type="match status" value="1"/>
</dbReference>
<proteinExistence type="predicted"/>
<dbReference type="RefSeq" id="WP_408074024.1">
    <property type="nucleotide sequence ID" value="NZ_JBELQB010000004.1"/>
</dbReference>
<dbReference type="EMBL" id="JBELQB010000004">
    <property type="protein sequence ID" value="MFL9837001.1"/>
    <property type="molecule type" value="Genomic_DNA"/>
</dbReference>
<protein>
    <recommendedName>
        <fullName evidence="3">Outer membrane protein beta-barrel domain-containing protein</fullName>
    </recommendedName>
</protein>
<dbReference type="InterPro" id="IPR011250">
    <property type="entry name" value="OMP/PagP_B-barrel"/>
</dbReference>
<sequence>MKKHIFLVVFLITTKVILAQESKYYFGISYGKSFPIGNFKDDDIHNSDAGFAENGKKLDIYAGNVLNESVILTFTFRYQTFDTDIDALFKDLETNNQGTSFTGSSDSWQTYYLLTGVAYKVNISEKFSFYPRVGLGPMLVSNPKFSITGTNGNINKEVNRSSKMGIGLGYEFGIGFKRDIGKNLCLIPTFTFSSGFVKISDVETTNDNTVTTSNYKPKILTFNLGLSLAYKF</sequence>
<dbReference type="Proteomes" id="UP001629059">
    <property type="component" value="Unassembled WGS sequence"/>
</dbReference>
<name>A0ABW8YCF9_9FLAO</name>
<accession>A0ABW8YCF9</accession>
<gene>
    <name evidence="1" type="ORF">ABS768_05785</name>
</gene>
<evidence type="ECO:0000313" key="2">
    <source>
        <dbReference type="Proteomes" id="UP001629059"/>
    </source>
</evidence>
<evidence type="ECO:0008006" key="3">
    <source>
        <dbReference type="Google" id="ProtNLM"/>
    </source>
</evidence>
<reference evidence="1 2" key="1">
    <citation type="submission" date="2024-06" db="EMBL/GenBank/DDBJ databases">
        <authorList>
            <person name="Kaempfer P."/>
            <person name="Viver T."/>
        </authorList>
    </citation>
    <scope>NUCLEOTIDE SEQUENCE [LARGE SCALE GENOMIC DNA]</scope>
    <source>
        <strain evidence="1 2">ST-75</strain>
    </source>
</reference>
<organism evidence="1 2">
    <name type="scientific">Flavobacterium rhizophilum</name>
    <dbReference type="NCBI Taxonomy" id="3163296"/>
    <lineage>
        <taxon>Bacteria</taxon>
        <taxon>Pseudomonadati</taxon>
        <taxon>Bacteroidota</taxon>
        <taxon>Flavobacteriia</taxon>
        <taxon>Flavobacteriales</taxon>
        <taxon>Flavobacteriaceae</taxon>
        <taxon>Flavobacterium</taxon>
    </lineage>
</organism>
<dbReference type="Gene3D" id="2.40.160.20">
    <property type="match status" value="1"/>
</dbReference>
<keyword evidence="2" id="KW-1185">Reference proteome</keyword>
<comment type="caution">
    <text evidence="1">The sequence shown here is derived from an EMBL/GenBank/DDBJ whole genome shotgun (WGS) entry which is preliminary data.</text>
</comment>
<evidence type="ECO:0000313" key="1">
    <source>
        <dbReference type="EMBL" id="MFL9837001.1"/>
    </source>
</evidence>